<organism evidence="5 6">
    <name type="scientific">Pseudomonas neustonica</name>
    <dbReference type="NCBI Taxonomy" id="2487346"/>
    <lineage>
        <taxon>Bacteria</taxon>
        <taxon>Pseudomonadati</taxon>
        <taxon>Pseudomonadota</taxon>
        <taxon>Gammaproteobacteria</taxon>
        <taxon>Pseudomonadales</taxon>
        <taxon>Pseudomonadaceae</taxon>
        <taxon>Pseudomonas</taxon>
    </lineage>
</organism>
<feature type="chain" id="PRO_5046131173" evidence="3">
    <location>
        <begin position="35"/>
        <end position="269"/>
    </location>
</feature>
<comment type="similarity">
    <text evidence="1">Belongs to the bacterial solute-binding protein 3 family.</text>
</comment>
<dbReference type="Pfam" id="PF00497">
    <property type="entry name" value="SBP_bac_3"/>
    <property type="match status" value="1"/>
</dbReference>
<feature type="domain" description="Solute-binding protein family 3/N-terminal" evidence="4">
    <location>
        <begin position="40"/>
        <end position="269"/>
    </location>
</feature>
<evidence type="ECO:0000256" key="1">
    <source>
        <dbReference type="ARBA" id="ARBA00010333"/>
    </source>
</evidence>
<evidence type="ECO:0000256" key="2">
    <source>
        <dbReference type="ARBA" id="ARBA00022729"/>
    </source>
</evidence>
<keyword evidence="6" id="KW-1185">Reference proteome</keyword>
<keyword evidence="2 3" id="KW-0732">Signal</keyword>
<dbReference type="SUPFAM" id="SSF53850">
    <property type="entry name" value="Periplasmic binding protein-like II"/>
    <property type="match status" value="1"/>
</dbReference>
<protein>
    <submittedName>
        <fullName evidence="5">ABC transporter substrate-binding protein</fullName>
    </submittedName>
</protein>
<dbReference type="PANTHER" id="PTHR35936:SF25">
    <property type="entry name" value="ABC TRANSPORTER SUBSTRATE-BINDING PROTEIN"/>
    <property type="match status" value="1"/>
</dbReference>
<evidence type="ECO:0000313" key="6">
    <source>
        <dbReference type="Proteomes" id="UP000275199"/>
    </source>
</evidence>
<proteinExistence type="inferred from homology"/>
<name>A0ABX9XHX0_9PSED</name>
<evidence type="ECO:0000313" key="5">
    <source>
        <dbReference type="EMBL" id="ROZ84732.1"/>
    </source>
</evidence>
<evidence type="ECO:0000259" key="4">
    <source>
        <dbReference type="SMART" id="SM00062"/>
    </source>
</evidence>
<dbReference type="Gene3D" id="3.40.190.10">
    <property type="entry name" value="Periplasmic binding protein-like II"/>
    <property type="match status" value="2"/>
</dbReference>
<dbReference type="SMART" id="SM00062">
    <property type="entry name" value="PBPb"/>
    <property type="match status" value="1"/>
</dbReference>
<dbReference type="EMBL" id="RKKU01000010">
    <property type="protein sequence ID" value="ROZ84732.1"/>
    <property type="molecule type" value="Genomic_DNA"/>
</dbReference>
<reference evidence="5 6" key="1">
    <citation type="submission" date="2018-11" db="EMBL/GenBank/DDBJ databases">
        <authorList>
            <person name="Jang G.I."/>
            <person name="Hwang C.Y."/>
        </authorList>
    </citation>
    <scope>NUCLEOTIDE SEQUENCE [LARGE SCALE GENOMIC DNA]</scope>
    <source>
        <strain evidence="5 6">SSM26</strain>
    </source>
</reference>
<gene>
    <name evidence="5" type="ORF">EF096_10065</name>
</gene>
<evidence type="ECO:0000256" key="3">
    <source>
        <dbReference type="SAM" id="SignalP"/>
    </source>
</evidence>
<feature type="signal peptide" evidence="3">
    <location>
        <begin position="1"/>
        <end position="34"/>
    </location>
</feature>
<comment type="caution">
    <text evidence="5">The sequence shown here is derived from an EMBL/GenBank/DDBJ whole genome shotgun (WGS) entry which is preliminary data.</text>
</comment>
<sequence>MVSFAVTAARQSSNPGRRLLLVMLILACSQSLNAVACEKTLRWDDDPPFSMQSIDGRVVGIDVEFSLLVLAELNCQANLRKLPWARALRELEAGRLDILPSAFRRPQRQAYAYFSGPVFPAARNILFMHQEALASWPISRLLELKNTSFRLGAQINVHYGPDYHQLMSDPTFAAQVSMVTNRTNLWSMLYRRRIDGVIADEYTGAYELQQLGLSEQIKATGIVVSSAAAEVAFSKVSNDPVFVEAYINVLRRLVEDGSYARIVQRYVTL</sequence>
<dbReference type="PANTHER" id="PTHR35936">
    <property type="entry name" value="MEMBRANE-BOUND LYTIC MUREIN TRANSGLYCOSYLASE F"/>
    <property type="match status" value="1"/>
</dbReference>
<dbReference type="InterPro" id="IPR001638">
    <property type="entry name" value="Solute-binding_3/MltF_N"/>
</dbReference>
<dbReference type="RefSeq" id="WP_123889487.1">
    <property type="nucleotide sequence ID" value="NZ_JBPYCX010000012.1"/>
</dbReference>
<dbReference type="Proteomes" id="UP000275199">
    <property type="component" value="Unassembled WGS sequence"/>
</dbReference>
<accession>A0ABX9XHX0</accession>